<evidence type="ECO:0000259" key="4">
    <source>
        <dbReference type="PROSITE" id="PS51459"/>
    </source>
</evidence>
<feature type="binding site" evidence="1">
    <location>
        <begin position="198"/>
        <end position="204"/>
    </location>
    <ligand>
        <name>ATP</name>
        <dbReference type="ChEBI" id="CHEBI:30616"/>
    </ligand>
</feature>
<dbReference type="InterPro" id="IPR003812">
    <property type="entry name" value="Fido"/>
</dbReference>
<dbReference type="OrthoDB" id="9813719at2"/>
<keyword evidence="6" id="KW-1185">Reference proteome</keyword>
<dbReference type="AlphaFoldDB" id="A0A7J5BBP3"/>
<dbReference type="GO" id="GO:0005524">
    <property type="term" value="F:ATP binding"/>
    <property type="evidence" value="ECO:0007669"/>
    <property type="project" value="UniProtKB-KW"/>
</dbReference>
<feature type="binding site" evidence="3">
    <location>
        <begin position="235"/>
        <end position="236"/>
    </location>
    <ligand>
        <name>ATP</name>
        <dbReference type="ChEBI" id="CHEBI:30616"/>
    </ligand>
</feature>
<feature type="domain" description="Fido" evidence="4">
    <location>
        <begin position="108"/>
        <end position="257"/>
    </location>
</feature>
<dbReference type="InterPro" id="IPR048770">
    <property type="entry name" value="SoFic-like_C"/>
</dbReference>
<reference evidence="5 6" key="1">
    <citation type="submission" date="2019-09" db="EMBL/GenBank/DDBJ databases">
        <title>Phylogeny of genus Pseudoclavibacter and closely related genus.</title>
        <authorList>
            <person name="Li Y."/>
        </authorList>
    </citation>
    <scope>NUCLEOTIDE SEQUENCE [LARGE SCALE GENOMIC DNA]</scope>
    <source>
        <strain evidence="5 6">KCTC 13959</strain>
    </source>
</reference>
<evidence type="ECO:0000313" key="5">
    <source>
        <dbReference type="EMBL" id="KAB1642146.1"/>
    </source>
</evidence>
<dbReference type="Pfam" id="PF21248">
    <property type="entry name" value="SoFic-like_C"/>
    <property type="match status" value="1"/>
</dbReference>
<feature type="binding site" evidence="1">
    <location>
        <position position="235"/>
    </location>
    <ligand>
        <name>ATP</name>
        <dbReference type="ChEBI" id="CHEBI:30616"/>
    </ligand>
</feature>
<feature type="binding site" evidence="1">
    <location>
        <position position="67"/>
    </location>
    <ligand>
        <name>ATP</name>
        <dbReference type="ChEBI" id="CHEBI:30616"/>
    </ligand>
</feature>
<dbReference type="Proteomes" id="UP000433493">
    <property type="component" value="Unassembled WGS sequence"/>
</dbReference>
<dbReference type="InterPro" id="IPR036597">
    <property type="entry name" value="Fido-like_dom_sf"/>
</dbReference>
<evidence type="ECO:0000313" key="6">
    <source>
        <dbReference type="Proteomes" id="UP000433493"/>
    </source>
</evidence>
<feature type="active site" evidence="2">
    <location>
        <position position="193"/>
    </location>
</feature>
<sequence>MWNANEPFNDLPAAPIEELETRAVLKATVGARAELAGLNEALKRMPNPAVLLQSISLIEAQASSEIENIVTTIDELFRSAAHVEQEITPATKETLRYRTALYAGLESIKSRPITSTTASTVCTQVTGRDMSVRNLSGTFIGNPTTGLARYTPPDGAKVIREKLAEWETLVHDASDVDPLVIMAAAHYQFEAIHPFADGNGRTGRILNSLMLVERELLSYPVLYLSKYIIRNKNEYYDRLLEVTSSEAWEPWILFMLDGVTETSRETLLTVEQVDAARRSVRTVLREVGGSNSYLLDLLFELPYVRINNVVARCDVSRPTATKWLNELVEAGVLIDERIGRERLFINVQFLRALTLSS</sequence>
<evidence type="ECO:0000256" key="2">
    <source>
        <dbReference type="PIRSR" id="PIRSR640198-1"/>
    </source>
</evidence>
<dbReference type="RefSeq" id="WP_158052601.1">
    <property type="nucleotide sequence ID" value="NZ_WBKB01000006.1"/>
</dbReference>
<protein>
    <submittedName>
        <fullName evidence="5">Fic family protein</fullName>
    </submittedName>
</protein>
<feature type="binding site" evidence="3">
    <location>
        <begin position="197"/>
        <end position="204"/>
    </location>
    <ligand>
        <name>ATP</name>
        <dbReference type="ChEBI" id="CHEBI:30616"/>
    </ligand>
</feature>
<dbReference type="EMBL" id="WBKB01000006">
    <property type="protein sequence ID" value="KAB1642146.1"/>
    <property type="molecule type" value="Genomic_DNA"/>
</dbReference>
<accession>A0A7J5BBP3</accession>
<gene>
    <name evidence="5" type="ORF">F8O05_09985</name>
</gene>
<organism evidence="5 6">
    <name type="scientific">Gulosibacter chungangensis</name>
    <dbReference type="NCBI Taxonomy" id="979746"/>
    <lineage>
        <taxon>Bacteria</taxon>
        <taxon>Bacillati</taxon>
        <taxon>Actinomycetota</taxon>
        <taxon>Actinomycetes</taxon>
        <taxon>Micrococcales</taxon>
        <taxon>Microbacteriaceae</taxon>
        <taxon>Gulosibacter</taxon>
    </lineage>
</organism>
<dbReference type="Gene3D" id="1.10.3290.10">
    <property type="entry name" value="Fido-like domain"/>
    <property type="match status" value="1"/>
</dbReference>
<dbReference type="PANTHER" id="PTHR13504">
    <property type="entry name" value="FIDO DOMAIN-CONTAINING PROTEIN DDB_G0283145"/>
    <property type="match status" value="1"/>
</dbReference>
<feature type="binding site" evidence="1">
    <location>
        <position position="193"/>
    </location>
    <ligand>
        <name>ATP</name>
        <dbReference type="ChEBI" id="CHEBI:30616"/>
    </ligand>
</feature>
<name>A0A7J5BBP3_9MICO</name>
<dbReference type="InterPro" id="IPR026287">
    <property type="entry name" value="SoFic-like"/>
</dbReference>
<dbReference type="Gene3D" id="1.10.10.10">
    <property type="entry name" value="Winged helix-like DNA-binding domain superfamily/Winged helix DNA-binding domain"/>
    <property type="match status" value="1"/>
</dbReference>
<comment type="caution">
    <text evidence="5">The sequence shown here is derived from an EMBL/GenBank/DDBJ whole genome shotgun (WGS) entry which is preliminary data.</text>
</comment>
<proteinExistence type="predicted"/>
<evidence type="ECO:0000256" key="3">
    <source>
        <dbReference type="PIRSR" id="PIRSR640198-2"/>
    </source>
</evidence>
<dbReference type="PROSITE" id="PS51459">
    <property type="entry name" value="FIDO"/>
    <property type="match status" value="1"/>
</dbReference>
<dbReference type="Pfam" id="PF02661">
    <property type="entry name" value="Fic"/>
    <property type="match status" value="1"/>
</dbReference>
<dbReference type="SUPFAM" id="SSF140931">
    <property type="entry name" value="Fic-like"/>
    <property type="match status" value="1"/>
</dbReference>
<dbReference type="Pfam" id="PF13784">
    <property type="entry name" value="Fic_N"/>
    <property type="match status" value="1"/>
</dbReference>
<dbReference type="InterPro" id="IPR036388">
    <property type="entry name" value="WH-like_DNA-bd_sf"/>
</dbReference>
<dbReference type="PANTHER" id="PTHR13504:SF35">
    <property type="entry name" value="PROTEIN ADENYLYLTRANSFERASE SOFIC"/>
    <property type="match status" value="1"/>
</dbReference>
<dbReference type="InterPro" id="IPR025758">
    <property type="entry name" value="Fic/DOC_N"/>
</dbReference>
<dbReference type="InterPro" id="IPR036390">
    <property type="entry name" value="WH_DNA-bd_sf"/>
</dbReference>
<dbReference type="SUPFAM" id="SSF46785">
    <property type="entry name" value="Winged helix' DNA-binding domain"/>
    <property type="match status" value="1"/>
</dbReference>
<dbReference type="PIRSF" id="PIRSF038925">
    <property type="entry name" value="AMP-prot_trans"/>
    <property type="match status" value="1"/>
</dbReference>
<evidence type="ECO:0000256" key="1">
    <source>
        <dbReference type="PIRSR" id="PIRSR038925-1"/>
    </source>
</evidence>
<keyword evidence="1" id="KW-0067">ATP-binding</keyword>
<dbReference type="InterPro" id="IPR040198">
    <property type="entry name" value="Fido_containing"/>
</dbReference>
<keyword evidence="1" id="KW-0547">Nucleotide-binding</keyword>